<name>K3WGP8_GLOUD</name>
<evidence type="ECO:0000256" key="1">
    <source>
        <dbReference type="SAM" id="MobiDB-lite"/>
    </source>
</evidence>
<dbReference type="EMBL" id="GL376567">
    <property type="status" value="NOT_ANNOTATED_CDS"/>
    <property type="molecule type" value="Genomic_DNA"/>
</dbReference>
<dbReference type="STRING" id="431595.K3WGP8"/>
<evidence type="ECO:0000313" key="2">
    <source>
        <dbReference type="EnsemblProtists" id="PYU1_T004139"/>
    </source>
</evidence>
<feature type="region of interest" description="Disordered" evidence="1">
    <location>
        <begin position="292"/>
        <end position="313"/>
    </location>
</feature>
<reference evidence="3" key="2">
    <citation type="submission" date="2010-04" db="EMBL/GenBank/DDBJ databases">
        <authorList>
            <person name="Buell R."/>
            <person name="Hamilton J."/>
            <person name="Hostetler J."/>
        </authorList>
    </citation>
    <scope>NUCLEOTIDE SEQUENCE [LARGE SCALE GENOMIC DNA]</scope>
    <source>
        <strain evidence="3">DAOM:BR144</strain>
    </source>
</reference>
<dbReference type="VEuPathDB" id="FungiDB:PYU1_G004129"/>
<dbReference type="AlphaFoldDB" id="K3WGP8"/>
<organism evidence="2 3">
    <name type="scientific">Globisporangium ultimum (strain ATCC 200006 / CBS 805.95 / DAOM BR144)</name>
    <name type="common">Pythium ultimum</name>
    <dbReference type="NCBI Taxonomy" id="431595"/>
    <lineage>
        <taxon>Eukaryota</taxon>
        <taxon>Sar</taxon>
        <taxon>Stramenopiles</taxon>
        <taxon>Oomycota</taxon>
        <taxon>Peronosporomycetes</taxon>
        <taxon>Pythiales</taxon>
        <taxon>Pythiaceae</taxon>
        <taxon>Globisporangium</taxon>
    </lineage>
</organism>
<dbReference type="Proteomes" id="UP000019132">
    <property type="component" value="Unassembled WGS sequence"/>
</dbReference>
<accession>K3WGP8</accession>
<dbReference type="eggNOG" id="ENOG502S1V5">
    <property type="taxonomic scope" value="Eukaryota"/>
</dbReference>
<dbReference type="HOGENOM" id="CLU_028853_0_0_1"/>
<dbReference type="InParanoid" id="K3WGP8"/>
<keyword evidence="3" id="KW-1185">Reference proteome</keyword>
<sequence>MSFDDMKRQYLLPFKYGLKKEIDVLTTFGMKHNAEPAAFVNIPALSERSPNAAVHLLGRRVTQRRIKCMEERVIPPDTKIEVVLQMQKAFYTSLPLAVVSIRDEHEKFFLFEVLVDPKMTQLVQEMSRYLYQHTFVKFACFGAESTFAKIKQTIVEQAPEKGLTLFLPLLLLGLRVAIETIYRIQYPVSFNTTASTMQYILMQLDDAITKMLDPDAHLSRIGVLETTCEATKIMASHPFQLKKRQLRLRDQFYKTSEALHSIFPRPVAGKCRKIIKLHGGASIANYPPHMAPPEEINNNAAHRSPHSRDHDPTVSVAARLQLLRIIERKGRRSI</sequence>
<proteinExistence type="predicted"/>
<protein>
    <submittedName>
        <fullName evidence="2">Uncharacterized protein</fullName>
    </submittedName>
</protein>
<evidence type="ECO:0000313" key="3">
    <source>
        <dbReference type="Proteomes" id="UP000019132"/>
    </source>
</evidence>
<dbReference type="EnsemblProtists" id="PYU1_T004139">
    <property type="protein sequence ID" value="PYU1_T004139"/>
    <property type="gene ID" value="PYU1_G004129"/>
</dbReference>
<reference evidence="2" key="3">
    <citation type="submission" date="2015-02" db="UniProtKB">
        <authorList>
            <consortium name="EnsemblProtists"/>
        </authorList>
    </citation>
    <scope>IDENTIFICATION</scope>
    <source>
        <strain evidence="2">DAOM BR144</strain>
    </source>
</reference>
<reference evidence="3" key="1">
    <citation type="journal article" date="2010" name="Genome Biol.">
        <title>Genome sequence of the necrotrophic plant pathogen Pythium ultimum reveals original pathogenicity mechanisms and effector repertoire.</title>
        <authorList>
            <person name="Levesque C.A."/>
            <person name="Brouwer H."/>
            <person name="Cano L."/>
            <person name="Hamilton J.P."/>
            <person name="Holt C."/>
            <person name="Huitema E."/>
            <person name="Raffaele S."/>
            <person name="Robideau G.P."/>
            <person name="Thines M."/>
            <person name="Win J."/>
            <person name="Zerillo M.M."/>
            <person name="Beakes G.W."/>
            <person name="Boore J.L."/>
            <person name="Busam D."/>
            <person name="Dumas B."/>
            <person name="Ferriera S."/>
            <person name="Fuerstenberg S.I."/>
            <person name="Gachon C.M."/>
            <person name="Gaulin E."/>
            <person name="Govers F."/>
            <person name="Grenville-Briggs L."/>
            <person name="Horner N."/>
            <person name="Hostetler J."/>
            <person name="Jiang R.H."/>
            <person name="Johnson J."/>
            <person name="Krajaejun T."/>
            <person name="Lin H."/>
            <person name="Meijer H.J."/>
            <person name="Moore B."/>
            <person name="Morris P."/>
            <person name="Phuntmart V."/>
            <person name="Puiu D."/>
            <person name="Shetty J."/>
            <person name="Stajich J.E."/>
            <person name="Tripathy S."/>
            <person name="Wawra S."/>
            <person name="van West P."/>
            <person name="Whitty B.R."/>
            <person name="Coutinho P.M."/>
            <person name="Henrissat B."/>
            <person name="Martin F."/>
            <person name="Thomas P.D."/>
            <person name="Tyler B.M."/>
            <person name="De Vries R.P."/>
            <person name="Kamoun S."/>
            <person name="Yandell M."/>
            <person name="Tisserat N."/>
            <person name="Buell C.R."/>
        </authorList>
    </citation>
    <scope>NUCLEOTIDE SEQUENCE</scope>
    <source>
        <strain evidence="3">DAOM:BR144</strain>
    </source>
</reference>